<dbReference type="GO" id="GO:0016810">
    <property type="term" value="F:hydrolase activity, acting on carbon-nitrogen (but not peptide) bonds"/>
    <property type="evidence" value="ECO:0007669"/>
    <property type="project" value="InterPro"/>
</dbReference>
<reference evidence="2 3" key="1">
    <citation type="journal article" date="2010" name="Stand. Genomic Sci.">
        <title>Non-contiguous finished genome sequence of Aminomonas paucivorans type strain (GLU-3).</title>
        <authorList>
            <person name="Pitluck S."/>
            <person name="Yasawong M."/>
            <person name="Held B."/>
            <person name="Lapidus A."/>
            <person name="Nolan M."/>
            <person name="Copeland A."/>
            <person name="Lucas S."/>
            <person name="Del Rio T.G."/>
            <person name="Tice H."/>
            <person name="Cheng J.F."/>
            <person name="Chertkov O."/>
            <person name="Goodwin L."/>
            <person name="Tapia R."/>
            <person name="Han C."/>
            <person name="Liolios K."/>
            <person name="Ivanova N."/>
            <person name="Mavromatis K."/>
            <person name="Ovchinnikova G."/>
            <person name="Pati A."/>
            <person name="Chen A."/>
            <person name="Palaniappan K."/>
            <person name="Land M."/>
            <person name="Hauser L."/>
            <person name="Chang Y.J."/>
            <person name="Jeffries C.D."/>
            <person name="Pukall R."/>
            <person name="Spring S."/>
            <person name="Rohde M."/>
            <person name="Sikorski J."/>
            <person name="Goker M."/>
            <person name="Woyke T."/>
            <person name="Bristow J."/>
            <person name="Eisen J.A."/>
            <person name="Markowitz V."/>
            <person name="Hugenholtz P."/>
            <person name="Kyrpides N.C."/>
            <person name="Klenk H.P."/>
        </authorList>
    </citation>
    <scope>NUCLEOTIDE SEQUENCE [LARGE SCALE GENOMIC DNA]</scope>
    <source>
        <strain evidence="2 3">DSM 12260</strain>
    </source>
</reference>
<sequence length="523" mass="56686">MQERPVWLCGAKVWTGSGAPEGRDLPSSLLFDAGRVAAVGTEEQVGTHPAAARAERLDLKGATVLPGLTDGHAHLTSFAKQREALDLGECASLGEVLGLLRAKARELEAGAWIHGVRFCDPRWTENRLPTRQDLDSLDIPNPVFLTRVCTHVQVANTAALRAAGMDPADAPDGILHETAAYPVIQAFDAWQTGAGVGGLVEAACRDYLRFGVTEVHTCSALEYGMGESLGLFQSLRRQGRLPLRVLLYADTPPSWEMQSGFGDDWVRYGGFKFFLDGSLGGRTAWLSTPYADDPSTCGVPNHDPDEMVEKAVALHRGGVQMLIHAIGDAALDLAIRAVREANAQGPNPCGLPHRLNHVMICRDDQLEALRGMDLALDVQPSFLPSDLAMAKTRLGEERARWGYRWRDFVDLGVPVSASSDSPVEPISPFRGMWSALCRTEADGTPAGGWCPRQSLSLDQALRLFTVNPARAAGEEGRRGVLHPGAWADLSILDADLFSLPPEALRDLEVRRTYVGGELRHSRG</sequence>
<dbReference type="HOGENOM" id="CLU_009942_3_1_0"/>
<gene>
    <name evidence="2" type="ORF">Apau_0645</name>
</gene>
<dbReference type="InterPro" id="IPR033932">
    <property type="entry name" value="YtcJ-like"/>
</dbReference>
<dbReference type="EMBL" id="CM001022">
    <property type="protein sequence ID" value="EFQ23074.1"/>
    <property type="molecule type" value="Genomic_DNA"/>
</dbReference>
<evidence type="ECO:0000259" key="1">
    <source>
        <dbReference type="Pfam" id="PF07969"/>
    </source>
</evidence>
<keyword evidence="3" id="KW-1185">Reference proteome</keyword>
<feature type="domain" description="Amidohydrolase 3" evidence="1">
    <location>
        <begin position="57"/>
        <end position="518"/>
    </location>
</feature>
<dbReference type="Pfam" id="PF07969">
    <property type="entry name" value="Amidohydro_3"/>
    <property type="match status" value="1"/>
</dbReference>
<dbReference type="CDD" id="cd01300">
    <property type="entry name" value="YtcJ_like"/>
    <property type="match status" value="1"/>
</dbReference>
<accession>E3CUB5</accession>
<dbReference type="Gene3D" id="3.20.20.140">
    <property type="entry name" value="Metal-dependent hydrolases"/>
    <property type="match status" value="1"/>
</dbReference>
<evidence type="ECO:0000313" key="2">
    <source>
        <dbReference type="EMBL" id="EFQ23074.1"/>
    </source>
</evidence>
<name>E3CUB5_9BACT</name>
<dbReference type="SUPFAM" id="SSF51338">
    <property type="entry name" value="Composite domain of metallo-dependent hydrolases"/>
    <property type="match status" value="1"/>
</dbReference>
<dbReference type="eggNOG" id="COG1574">
    <property type="taxonomic scope" value="Bacteria"/>
</dbReference>
<dbReference type="RefSeq" id="WP_006300233.1">
    <property type="nucleotide sequence ID" value="NZ_CM001022.1"/>
</dbReference>
<organism evidence="2 3">
    <name type="scientific">Aminomonas paucivorans DSM 12260</name>
    <dbReference type="NCBI Taxonomy" id="584708"/>
    <lineage>
        <taxon>Bacteria</taxon>
        <taxon>Thermotogati</taxon>
        <taxon>Synergistota</taxon>
        <taxon>Synergistia</taxon>
        <taxon>Synergistales</taxon>
        <taxon>Synergistaceae</taxon>
        <taxon>Aminomonas</taxon>
    </lineage>
</organism>
<protein>
    <submittedName>
        <fullName evidence="2">Amidohydrolase 3</fullName>
    </submittedName>
</protein>
<proteinExistence type="predicted"/>
<dbReference type="Proteomes" id="UP000005096">
    <property type="component" value="Chromosome"/>
</dbReference>
<evidence type="ECO:0000313" key="3">
    <source>
        <dbReference type="Proteomes" id="UP000005096"/>
    </source>
</evidence>
<dbReference type="Gene3D" id="3.10.310.70">
    <property type="match status" value="1"/>
</dbReference>
<dbReference type="InterPro" id="IPR032466">
    <property type="entry name" value="Metal_Hydrolase"/>
</dbReference>
<dbReference type="STRING" id="584708.Apau_0645"/>
<dbReference type="PANTHER" id="PTHR22642:SF2">
    <property type="entry name" value="PROTEIN LONG AFTER FAR-RED 3"/>
    <property type="match status" value="1"/>
</dbReference>
<dbReference type="AlphaFoldDB" id="E3CUB5"/>
<dbReference type="InterPro" id="IPR013108">
    <property type="entry name" value="Amidohydro_3"/>
</dbReference>
<dbReference type="PaxDb" id="584708-Apau_0645"/>
<dbReference type="PANTHER" id="PTHR22642">
    <property type="entry name" value="IMIDAZOLONEPROPIONASE"/>
    <property type="match status" value="1"/>
</dbReference>
<dbReference type="SUPFAM" id="SSF51556">
    <property type="entry name" value="Metallo-dependent hydrolases"/>
    <property type="match status" value="1"/>
</dbReference>
<keyword evidence="2" id="KW-0378">Hydrolase</keyword>
<dbReference type="Gene3D" id="2.30.40.10">
    <property type="entry name" value="Urease, subunit C, domain 1"/>
    <property type="match status" value="1"/>
</dbReference>
<dbReference type="InterPro" id="IPR011059">
    <property type="entry name" value="Metal-dep_hydrolase_composite"/>
</dbReference>